<dbReference type="InterPro" id="IPR016188">
    <property type="entry name" value="PurM-like_N"/>
</dbReference>
<feature type="binding site" evidence="2">
    <location>
        <begin position="126"/>
        <end position="127"/>
    </location>
    <ligand>
        <name>ATP</name>
        <dbReference type="ChEBI" id="CHEBI:30616"/>
    </ligand>
</feature>
<organism evidence="5 6">
    <name type="scientific">Botrimarina colliarenosi</name>
    <dbReference type="NCBI Taxonomy" id="2528001"/>
    <lineage>
        <taxon>Bacteria</taxon>
        <taxon>Pseudomonadati</taxon>
        <taxon>Planctomycetota</taxon>
        <taxon>Planctomycetia</taxon>
        <taxon>Pirellulales</taxon>
        <taxon>Lacipirellulaceae</taxon>
        <taxon>Botrimarina</taxon>
    </lineage>
</organism>
<feature type="binding site" evidence="2">
    <location>
        <position position="253"/>
    </location>
    <ligand>
        <name>substrate</name>
    </ligand>
</feature>
<feature type="domain" description="PurM-like N-terminal" evidence="3">
    <location>
        <begin position="27"/>
        <end position="143"/>
    </location>
</feature>
<keyword evidence="2 5" id="KW-0418">Kinase</keyword>
<feature type="binding site" evidence="2">
    <location>
        <position position="43"/>
    </location>
    <ligand>
        <name>Mg(2+)</name>
        <dbReference type="ChEBI" id="CHEBI:18420"/>
        <label>4</label>
    </ligand>
</feature>
<sequence length="311" mass="32112">MAGMELDFVEWLRQRMPKSSQVRIGIGDDAALLTLSRPELVATADLLIDGVHFLTAEHPPEAIGYKALAVNLSDLAAMAAKPAGALVSLALPRDGAGGLTPSELAKRLFDGMLPLAEEFGSPIVGGDTNVHAGPLVVSVTALGEPTGRGVVRRDGARPGDVLLVTGELGGSLAGKHLGFTPRVTEALTLHQTVELQAMMDLSDGLSLDLARLCKASGVGAVVEAAAVPISAAASALAMTTGDLPLKHALSDGEDFELLLSVSPDDADRLLSDTPPGCRLIAIGKVVASEGVTLRQPDGTMEPLLTSGYEHR</sequence>
<feature type="domain" description="PurM-like C-terminal" evidence="4">
    <location>
        <begin position="182"/>
        <end position="293"/>
    </location>
</feature>
<dbReference type="InterPro" id="IPR036676">
    <property type="entry name" value="PurM-like_C_sf"/>
</dbReference>
<keyword evidence="2" id="KW-0479">Metal-binding</keyword>
<dbReference type="CDD" id="cd02194">
    <property type="entry name" value="ThiL"/>
    <property type="match status" value="1"/>
</dbReference>
<evidence type="ECO:0000256" key="2">
    <source>
        <dbReference type="HAMAP-Rule" id="MF_02128"/>
    </source>
</evidence>
<dbReference type="Proteomes" id="UP000317421">
    <property type="component" value="Unassembled WGS sequence"/>
</dbReference>
<comment type="miscellaneous">
    <text evidence="2">Reaction mechanism of ThiL seems to utilize a direct, inline transfer of the gamma-phosphate of ATP to TMP rather than a phosphorylated enzyme intermediate.</text>
</comment>
<dbReference type="GO" id="GO:0005524">
    <property type="term" value="F:ATP binding"/>
    <property type="evidence" value="ECO:0007669"/>
    <property type="project" value="UniProtKB-UniRule"/>
</dbReference>
<keyword evidence="2" id="KW-0460">Magnesium</keyword>
<dbReference type="InterPro" id="IPR036921">
    <property type="entry name" value="PurM-like_N_sf"/>
</dbReference>
<dbReference type="InterPro" id="IPR006283">
    <property type="entry name" value="ThiL-like"/>
</dbReference>
<dbReference type="UniPathway" id="UPA00060">
    <property type="reaction ID" value="UER00142"/>
</dbReference>
<keyword evidence="2" id="KW-0547">Nucleotide-binding</keyword>
<dbReference type="PANTHER" id="PTHR30270:SF0">
    <property type="entry name" value="THIAMINE-MONOPHOSPHATE KINASE"/>
    <property type="match status" value="1"/>
</dbReference>
<feature type="binding site" evidence="2">
    <location>
        <position position="308"/>
    </location>
    <ligand>
        <name>substrate</name>
    </ligand>
</feature>
<dbReference type="Pfam" id="PF02769">
    <property type="entry name" value="AIRS_C"/>
    <property type="match status" value="1"/>
</dbReference>
<dbReference type="Gene3D" id="3.90.650.10">
    <property type="entry name" value="PurM-like C-terminal domain"/>
    <property type="match status" value="1"/>
</dbReference>
<keyword evidence="2 5" id="KW-0808">Transferase</keyword>
<dbReference type="AlphaFoldDB" id="A0A5C6A836"/>
<keyword evidence="2" id="KW-0067">ATP-binding</keyword>
<feature type="binding site" evidence="2">
    <location>
        <position position="74"/>
    </location>
    <ligand>
        <name>Mg(2+)</name>
        <dbReference type="ChEBI" id="CHEBI:18420"/>
        <label>2</label>
    </ligand>
</feature>
<comment type="caution">
    <text evidence="5">The sequence shown here is derived from an EMBL/GenBank/DDBJ whole genome shotgun (WGS) entry which is preliminary data.</text>
</comment>
<feature type="binding site" evidence="2">
    <location>
        <position position="45"/>
    </location>
    <ligand>
        <name>Mg(2+)</name>
        <dbReference type="ChEBI" id="CHEBI:18420"/>
        <label>1</label>
    </ligand>
</feature>
<feature type="binding site" evidence="2">
    <location>
        <position position="203"/>
    </location>
    <ligand>
        <name>Mg(2+)</name>
        <dbReference type="ChEBI" id="CHEBI:18420"/>
        <label>5</label>
    </ligand>
</feature>
<proteinExistence type="inferred from homology"/>
<dbReference type="Gene3D" id="3.30.1330.10">
    <property type="entry name" value="PurM-like, N-terminal domain"/>
    <property type="match status" value="1"/>
</dbReference>
<feature type="binding site" evidence="2">
    <location>
        <position position="74"/>
    </location>
    <ligand>
        <name>Mg(2+)</name>
        <dbReference type="ChEBI" id="CHEBI:18420"/>
        <label>3</label>
    </ligand>
</feature>
<reference evidence="5 6" key="1">
    <citation type="submission" date="2019-02" db="EMBL/GenBank/DDBJ databases">
        <title>Deep-cultivation of Planctomycetes and their phenomic and genomic characterization uncovers novel biology.</title>
        <authorList>
            <person name="Wiegand S."/>
            <person name="Jogler M."/>
            <person name="Boedeker C."/>
            <person name="Pinto D."/>
            <person name="Vollmers J."/>
            <person name="Rivas-Marin E."/>
            <person name="Kohn T."/>
            <person name="Peeters S.H."/>
            <person name="Heuer A."/>
            <person name="Rast P."/>
            <person name="Oberbeckmann S."/>
            <person name="Bunk B."/>
            <person name="Jeske O."/>
            <person name="Meyerdierks A."/>
            <person name="Storesund J.E."/>
            <person name="Kallscheuer N."/>
            <person name="Luecker S."/>
            <person name="Lage O.M."/>
            <person name="Pohl T."/>
            <person name="Merkel B.J."/>
            <person name="Hornburger P."/>
            <person name="Mueller R.-W."/>
            <person name="Bruemmer F."/>
            <person name="Labrenz M."/>
            <person name="Spormann A.M."/>
            <person name="Op Den Camp H."/>
            <person name="Overmann J."/>
            <person name="Amann R."/>
            <person name="Jetten M.S.M."/>
            <person name="Mascher T."/>
            <person name="Medema M.H."/>
            <person name="Devos D.P."/>
            <person name="Kaster A.-K."/>
            <person name="Ovreas L."/>
            <person name="Rohde M."/>
            <person name="Galperin M.Y."/>
            <person name="Jogler C."/>
        </authorList>
    </citation>
    <scope>NUCLEOTIDE SEQUENCE [LARGE SCALE GENOMIC DNA]</scope>
    <source>
        <strain evidence="5 6">Pla108</strain>
    </source>
</reference>
<keyword evidence="1 2" id="KW-0784">Thiamine biosynthesis</keyword>
<dbReference type="InterPro" id="IPR010918">
    <property type="entry name" value="PurM-like_C_dom"/>
</dbReference>
<gene>
    <name evidence="2 5" type="primary">thiL</name>
    <name evidence="5" type="ORF">Pla108_31960</name>
</gene>
<keyword evidence="6" id="KW-1185">Reference proteome</keyword>
<protein>
    <recommendedName>
        <fullName evidence="2">Thiamine-monophosphate kinase</fullName>
        <shortName evidence="2">TMP kinase</shortName>
        <shortName evidence="2">Thiamine-phosphate kinase</shortName>
        <ecNumber evidence="2">2.7.4.16</ecNumber>
    </recommendedName>
</protein>
<dbReference type="GO" id="GO:0009229">
    <property type="term" value="P:thiamine diphosphate biosynthetic process"/>
    <property type="evidence" value="ECO:0007669"/>
    <property type="project" value="UniProtKB-UniRule"/>
</dbReference>
<dbReference type="HAMAP" id="MF_02128">
    <property type="entry name" value="TMP_kinase"/>
    <property type="match status" value="1"/>
</dbReference>
<dbReference type="EC" id="2.7.4.16" evidence="2"/>
<feature type="binding site" evidence="2">
    <location>
        <position position="29"/>
    </location>
    <ligand>
        <name>Mg(2+)</name>
        <dbReference type="ChEBI" id="CHEBI:18420"/>
        <label>3</label>
    </ligand>
</feature>
<evidence type="ECO:0000256" key="1">
    <source>
        <dbReference type="ARBA" id="ARBA00022977"/>
    </source>
</evidence>
<evidence type="ECO:0000259" key="4">
    <source>
        <dbReference type="Pfam" id="PF02769"/>
    </source>
</evidence>
<dbReference type="OrthoDB" id="9802811at2"/>
<evidence type="ECO:0000313" key="6">
    <source>
        <dbReference type="Proteomes" id="UP000317421"/>
    </source>
</evidence>
<dbReference type="NCBIfam" id="TIGR01379">
    <property type="entry name" value="thiL"/>
    <property type="match status" value="1"/>
</dbReference>
<dbReference type="GO" id="GO:0000287">
    <property type="term" value="F:magnesium ion binding"/>
    <property type="evidence" value="ECO:0007669"/>
    <property type="project" value="UniProtKB-UniRule"/>
</dbReference>
<dbReference type="GO" id="GO:0009228">
    <property type="term" value="P:thiamine biosynthetic process"/>
    <property type="evidence" value="ECO:0007669"/>
    <property type="project" value="UniProtKB-KW"/>
</dbReference>
<dbReference type="PIRSF" id="PIRSF005303">
    <property type="entry name" value="Thiam_monoph_kin"/>
    <property type="match status" value="1"/>
</dbReference>
<accession>A0A5C6A836</accession>
<feature type="binding site" evidence="2">
    <location>
        <position position="74"/>
    </location>
    <ligand>
        <name>Mg(2+)</name>
        <dbReference type="ChEBI" id="CHEBI:18420"/>
        <label>4</label>
    </ligand>
</feature>
<comment type="pathway">
    <text evidence="2">Cofactor biosynthesis; thiamine diphosphate biosynthesis; thiamine diphosphate from thiamine phosphate: step 1/1.</text>
</comment>
<dbReference type="EMBL" id="SJPR01000004">
    <property type="protein sequence ID" value="TWT96114.1"/>
    <property type="molecule type" value="Genomic_DNA"/>
</dbReference>
<comment type="caution">
    <text evidence="2">Lacks conserved residue(s) required for the propagation of feature annotation.</text>
</comment>
<evidence type="ECO:0000313" key="5">
    <source>
        <dbReference type="EMBL" id="TWT96114.1"/>
    </source>
</evidence>
<name>A0A5C6A836_9BACT</name>
<comment type="function">
    <text evidence="2">Catalyzes the ATP-dependent phosphorylation of thiamine-monophosphate (TMP) to form thiamine-pyrophosphate (TPP), the active form of vitamin B1.</text>
</comment>
<feature type="binding site" evidence="2">
    <location>
        <position position="153"/>
    </location>
    <ligand>
        <name>ATP</name>
        <dbReference type="ChEBI" id="CHEBI:30616"/>
    </ligand>
</feature>
<feature type="binding site" evidence="2">
    <location>
        <position position="200"/>
    </location>
    <ligand>
        <name>Mg(2+)</name>
        <dbReference type="ChEBI" id="CHEBI:18420"/>
        <label>3</label>
    </ligand>
</feature>
<dbReference type="PANTHER" id="PTHR30270">
    <property type="entry name" value="THIAMINE-MONOPHOSPHATE KINASE"/>
    <property type="match status" value="1"/>
</dbReference>
<dbReference type="Pfam" id="PF00586">
    <property type="entry name" value="AIRS"/>
    <property type="match status" value="1"/>
</dbReference>
<dbReference type="SUPFAM" id="SSF55326">
    <property type="entry name" value="PurM N-terminal domain-like"/>
    <property type="match status" value="1"/>
</dbReference>
<feature type="binding site" evidence="2">
    <location>
        <position position="45"/>
    </location>
    <ligand>
        <name>Mg(2+)</name>
        <dbReference type="ChEBI" id="CHEBI:18420"/>
        <label>2</label>
    </ligand>
</feature>
<feature type="binding site" evidence="2">
    <location>
        <position position="29"/>
    </location>
    <ligand>
        <name>Mg(2+)</name>
        <dbReference type="ChEBI" id="CHEBI:18420"/>
        <label>4</label>
    </ligand>
</feature>
<feature type="binding site" evidence="2">
    <location>
        <position position="127"/>
    </location>
    <ligand>
        <name>Mg(2+)</name>
        <dbReference type="ChEBI" id="CHEBI:18420"/>
        <label>1</label>
    </ligand>
</feature>
<feature type="binding site" evidence="2">
    <location>
        <position position="52"/>
    </location>
    <ligand>
        <name>substrate</name>
    </ligand>
</feature>
<dbReference type="GO" id="GO:0009030">
    <property type="term" value="F:thiamine-phosphate kinase activity"/>
    <property type="evidence" value="ECO:0007669"/>
    <property type="project" value="UniProtKB-UniRule"/>
</dbReference>
<feature type="binding site" evidence="2">
    <location>
        <position position="202"/>
    </location>
    <ligand>
        <name>ATP</name>
        <dbReference type="ChEBI" id="CHEBI:30616"/>
    </ligand>
</feature>
<dbReference type="SUPFAM" id="SSF56042">
    <property type="entry name" value="PurM C-terminal domain-like"/>
    <property type="match status" value="1"/>
</dbReference>
<comment type="similarity">
    <text evidence="2">Belongs to the thiamine-monophosphate kinase family.</text>
</comment>
<comment type="catalytic activity">
    <reaction evidence="2">
        <text>thiamine phosphate + ATP = thiamine diphosphate + ADP</text>
        <dbReference type="Rhea" id="RHEA:15913"/>
        <dbReference type="ChEBI" id="CHEBI:30616"/>
        <dbReference type="ChEBI" id="CHEBI:37575"/>
        <dbReference type="ChEBI" id="CHEBI:58937"/>
        <dbReference type="ChEBI" id="CHEBI:456216"/>
        <dbReference type="EC" id="2.7.4.16"/>
    </reaction>
</comment>
<evidence type="ECO:0000259" key="3">
    <source>
        <dbReference type="Pfam" id="PF00586"/>
    </source>
</evidence>